<feature type="region of interest" description="Disordered" evidence="1">
    <location>
        <begin position="1"/>
        <end position="21"/>
    </location>
</feature>
<gene>
    <name evidence="2" type="ORF">OLEA9_A006080</name>
</gene>
<feature type="compositionally biased region" description="Polar residues" evidence="1">
    <location>
        <begin position="75"/>
        <end position="84"/>
    </location>
</feature>
<evidence type="ECO:0000313" key="3">
    <source>
        <dbReference type="Proteomes" id="UP000594638"/>
    </source>
</evidence>
<feature type="region of interest" description="Disordered" evidence="1">
    <location>
        <begin position="70"/>
        <end position="141"/>
    </location>
</feature>
<keyword evidence="3" id="KW-1185">Reference proteome</keyword>
<sequence>MAPRPDNNGKRGSKQIRLPSETLLETLSNFPSNNASDYRNHHMMAETSTHFAPLRLEPRSVYRTGPVMSGAAGTVASSPESSLDSPDIHPFRVSSSEAKEASRLVGLSAAHKEVPSSRSTSDGYDASGGEDSDQVPTKIVGQPTNWSGLLFGSEYDRKVTKLMASSSSTLTNLRKL</sequence>
<reference evidence="2 3" key="1">
    <citation type="submission" date="2019-12" db="EMBL/GenBank/DDBJ databases">
        <authorList>
            <person name="Alioto T."/>
            <person name="Alioto T."/>
            <person name="Gomez Garrido J."/>
        </authorList>
    </citation>
    <scope>NUCLEOTIDE SEQUENCE [LARGE SCALE GENOMIC DNA]</scope>
</reference>
<dbReference type="AlphaFoldDB" id="A0A8S0RE74"/>
<proteinExistence type="predicted"/>
<dbReference type="Proteomes" id="UP000594638">
    <property type="component" value="Unassembled WGS sequence"/>
</dbReference>
<comment type="caution">
    <text evidence="2">The sequence shown here is derived from an EMBL/GenBank/DDBJ whole genome shotgun (WGS) entry which is preliminary data.</text>
</comment>
<dbReference type="EMBL" id="CACTIH010002485">
    <property type="protein sequence ID" value="CAA2976594.1"/>
    <property type="molecule type" value="Genomic_DNA"/>
</dbReference>
<dbReference type="Gramene" id="OE9A006080T1">
    <property type="protein sequence ID" value="OE9A006080C1"/>
    <property type="gene ID" value="OE9A006080"/>
</dbReference>
<dbReference type="OrthoDB" id="1692147at2759"/>
<protein>
    <submittedName>
        <fullName evidence="2">Probable S-acyltransferase 22</fullName>
    </submittedName>
</protein>
<evidence type="ECO:0000313" key="2">
    <source>
        <dbReference type="EMBL" id="CAA2976594.1"/>
    </source>
</evidence>
<evidence type="ECO:0000256" key="1">
    <source>
        <dbReference type="SAM" id="MobiDB-lite"/>
    </source>
</evidence>
<organism evidence="2 3">
    <name type="scientific">Olea europaea subsp. europaea</name>
    <dbReference type="NCBI Taxonomy" id="158383"/>
    <lineage>
        <taxon>Eukaryota</taxon>
        <taxon>Viridiplantae</taxon>
        <taxon>Streptophyta</taxon>
        <taxon>Embryophyta</taxon>
        <taxon>Tracheophyta</taxon>
        <taxon>Spermatophyta</taxon>
        <taxon>Magnoliopsida</taxon>
        <taxon>eudicotyledons</taxon>
        <taxon>Gunneridae</taxon>
        <taxon>Pentapetalae</taxon>
        <taxon>asterids</taxon>
        <taxon>lamiids</taxon>
        <taxon>Lamiales</taxon>
        <taxon>Oleaceae</taxon>
        <taxon>Oleeae</taxon>
        <taxon>Olea</taxon>
    </lineage>
</organism>
<accession>A0A8S0RE74</accession>
<name>A0A8S0RE74_OLEEU</name>